<dbReference type="AlphaFoldDB" id="A0A094YHI7"/>
<dbReference type="InterPro" id="IPR006442">
    <property type="entry name" value="Antitoxin_Phd/YefM"/>
</dbReference>
<dbReference type="Pfam" id="PF02604">
    <property type="entry name" value="PhdYeFM_antitox"/>
    <property type="match status" value="1"/>
</dbReference>
<dbReference type="SUPFAM" id="SSF143120">
    <property type="entry name" value="YefM-like"/>
    <property type="match status" value="1"/>
</dbReference>
<gene>
    <name evidence="4" type="ORF">AtDm6_2744</name>
    <name evidence="3" type="ORF">CIW82_00275</name>
</gene>
<dbReference type="STRING" id="104102.AtDm6_2744"/>
<evidence type="ECO:0000256" key="2">
    <source>
        <dbReference type="RuleBase" id="RU362080"/>
    </source>
</evidence>
<dbReference type="RefSeq" id="WP_035381568.1">
    <property type="nucleotide sequence ID" value="NZ_CP022699.1"/>
</dbReference>
<proteinExistence type="inferred from homology"/>
<dbReference type="Gene3D" id="3.40.1620.10">
    <property type="entry name" value="YefM-like domain"/>
    <property type="match status" value="1"/>
</dbReference>
<dbReference type="Proteomes" id="UP000029448">
    <property type="component" value="Unassembled WGS sequence"/>
</dbReference>
<evidence type="ECO:0000313" key="5">
    <source>
        <dbReference type="Proteomes" id="UP000029448"/>
    </source>
</evidence>
<dbReference type="KEGG" id="ato:CIW82_00275"/>
<evidence type="ECO:0000256" key="1">
    <source>
        <dbReference type="ARBA" id="ARBA00009981"/>
    </source>
</evidence>
<organism evidence="4 5">
    <name type="scientific">Acetobacter tropicalis</name>
    <dbReference type="NCBI Taxonomy" id="104102"/>
    <lineage>
        <taxon>Bacteria</taxon>
        <taxon>Pseudomonadati</taxon>
        <taxon>Pseudomonadota</taxon>
        <taxon>Alphaproteobacteria</taxon>
        <taxon>Acetobacterales</taxon>
        <taxon>Acetobacteraceae</taxon>
        <taxon>Acetobacter</taxon>
    </lineage>
</organism>
<protein>
    <recommendedName>
        <fullName evidence="2">Antitoxin</fullName>
    </recommendedName>
</protein>
<comment type="function">
    <text evidence="2">Antitoxin component of a type II toxin-antitoxin (TA) system.</text>
</comment>
<reference evidence="4 5" key="1">
    <citation type="submission" date="2014-06" db="EMBL/GenBank/DDBJ databases">
        <title>Functional and comparative genomic analyses of the Drosophila gut microbiota identify candidate symbiosis factors.</title>
        <authorList>
            <person name="Newell P.D."/>
            <person name="Chaston J.M."/>
            <person name="Douglas A.E."/>
        </authorList>
    </citation>
    <scope>NUCLEOTIDE SEQUENCE [LARGE SCALE GENOMIC DNA]</scope>
    <source>
        <strain evidence="4 5">DmCS_006</strain>
    </source>
</reference>
<comment type="similarity">
    <text evidence="1 2">Belongs to the phD/YefM antitoxin family.</text>
</comment>
<dbReference type="EMBL" id="JOKM01000098">
    <property type="protein sequence ID" value="KGB21510.1"/>
    <property type="molecule type" value="Genomic_DNA"/>
</dbReference>
<evidence type="ECO:0000313" key="6">
    <source>
        <dbReference type="Proteomes" id="UP000220394"/>
    </source>
</evidence>
<dbReference type="EMBL" id="CP022699">
    <property type="protein sequence ID" value="ATJ92309.1"/>
    <property type="molecule type" value="Genomic_DNA"/>
</dbReference>
<dbReference type="PATRIC" id="fig|104102.7.peg.2708"/>
<dbReference type="Proteomes" id="UP000220394">
    <property type="component" value="Chromosome"/>
</dbReference>
<dbReference type="InterPro" id="IPR036165">
    <property type="entry name" value="YefM-like_sf"/>
</dbReference>
<dbReference type="NCBIfam" id="TIGR01552">
    <property type="entry name" value="phd_fam"/>
    <property type="match status" value="1"/>
</dbReference>
<name>A0A094YHI7_9PROT</name>
<accession>A0A094YHI7</accession>
<keyword evidence="5" id="KW-1185">Reference proteome</keyword>
<dbReference type="GeneID" id="89479117"/>
<evidence type="ECO:0000313" key="4">
    <source>
        <dbReference type="EMBL" id="KGB21510.1"/>
    </source>
</evidence>
<evidence type="ECO:0000313" key="3">
    <source>
        <dbReference type="EMBL" id="ATJ92309.1"/>
    </source>
</evidence>
<reference evidence="3 6" key="2">
    <citation type="submission" date="2017-08" db="EMBL/GenBank/DDBJ databases">
        <title>Complete Genome Sequence of Acetobacter tropicalis Oregon-R-modENCODE STRAIN BDGP1, an acetic acid bacterium isolated from Drosophila melanogaster gut.</title>
        <authorList>
            <person name="Wan K.H."/>
            <person name="Yu C."/>
            <person name="Park S."/>
            <person name="Hammonds A.S."/>
            <person name="Booth B.W."/>
            <person name="Celniker S.E."/>
        </authorList>
    </citation>
    <scope>NUCLEOTIDE SEQUENCE [LARGE SCALE GENOMIC DNA]</scope>
    <source>
        <strain evidence="3 6">BDGP1</strain>
    </source>
</reference>
<sequence length="80" mass="8885">MHEIQLRDAKATLSAVVDHACAGEPAIITQHDKPTAVILSYAEWERLSRVPSFGRLLMSAPLDEADLPERVESGLREVEF</sequence>